<organism evidence="4 5">
    <name type="scientific">Candidatus Kaiserbacteria bacterium CG10_big_fil_rev_8_21_14_0_10_49_17</name>
    <dbReference type="NCBI Taxonomy" id="1974609"/>
    <lineage>
        <taxon>Bacteria</taxon>
        <taxon>Candidatus Kaiseribacteriota</taxon>
    </lineage>
</organism>
<dbReference type="GO" id="GO:0003684">
    <property type="term" value="F:damaged DNA binding"/>
    <property type="evidence" value="ECO:0007669"/>
    <property type="project" value="InterPro"/>
</dbReference>
<keyword evidence="2" id="KW-0234">DNA repair</keyword>
<dbReference type="InterPro" id="IPR050116">
    <property type="entry name" value="DNA_polymerase-Y"/>
</dbReference>
<dbReference type="Pfam" id="PF00817">
    <property type="entry name" value="IMS"/>
    <property type="match status" value="1"/>
</dbReference>
<evidence type="ECO:0000256" key="2">
    <source>
        <dbReference type="HAMAP-Rule" id="MF_01113"/>
    </source>
</evidence>
<comment type="function">
    <text evidence="2">Poorly processive, error-prone DNA polymerase involved in untargeted mutagenesis. Copies undamaged DNA at stalled replication forks, which arise in vivo from mismatched or misaligned primer ends. These misaligned primers can be extended by PolIV. Exhibits no 3'-5' exonuclease (proofreading) activity. May be involved in translesional synthesis, in conjunction with the beta clamp from PolIII.</text>
</comment>
<keyword evidence="2" id="KW-0515">Mutator protein</keyword>
<accession>A0A2M6WEQ8</accession>
<dbReference type="NCBIfam" id="NF002677">
    <property type="entry name" value="PRK02406.1"/>
    <property type="match status" value="1"/>
</dbReference>
<evidence type="ECO:0000313" key="4">
    <source>
        <dbReference type="EMBL" id="PIT91253.1"/>
    </source>
</evidence>
<comment type="subunit">
    <text evidence="2">Monomer.</text>
</comment>
<comment type="subcellular location">
    <subcellularLocation>
        <location evidence="2">Cytoplasm</location>
    </subcellularLocation>
</comment>
<dbReference type="Pfam" id="PF11798">
    <property type="entry name" value="IMS_HHH"/>
    <property type="match status" value="1"/>
</dbReference>
<comment type="cofactor">
    <cofactor evidence="2">
        <name>Mg(2+)</name>
        <dbReference type="ChEBI" id="CHEBI:18420"/>
    </cofactor>
    <text evidence="2">Binds 2 magnesium ions per subunit.</text>
</comment>
<dbReference type="GO" id="GO:0000287">
    <property type="term" value="F:magnesium ion binding"/>
    <property type="evidence" value="ECO:0007669"/>
    <property type="project" value="UniProtKB-UniRule"/>
</dbReference>
<dbReference type="GO" id="GO:0042276">
    <property type="term" value="P:error-prone translesion synthesis"/>
    <property type="evidence" value="ECO:0007669"/>
    <property type="project" value="TreeGrafter"/>
</dbReference>
<comment type="caution">
    <text evidence="4">The sequence shown here is derived from an EMBL/GenBank/DDBJ whole genome shotgun (WGS) entry which is preliminary data.</text>
</comment>
<dbReference type="SUPFAM" id="SSF100879">
    <property type="entry name" value="Lesion bypass DNA polymerase (Y-family), little finger domain"/>
    <property type="match status" value="1"/>
</dbReference>
<dbReference type="Gene3D" id="3.30.1490.100">
    <property type="entry name" value="DNA polymerase, Y-family, little finger domain"/>
    <property type="match status" value="1"/>
</dbReference>
<feature type="site" description="Substrate discrimination" evidence="2">
    <location>
        <position position="13"/>
    </location>
</feature>
<dbReference type="CDD" id="cd03586">
    <property type="entry name" value="PolY_Pol_IV_kappa"/>
    <property type="match status" value="1"/>
</dbReference>
<dbReference type="Gene3D" id="3.30.70.270">
    <property type="match status" value="1"/>
</dbReference>
<dbReference type="InterPro" id="IPR001126">
    <property type="entry name" value="UmuC"/>
</dbReference>
<dbReference type="InterPro" id="IPR036775">
    <property type="entry name" value="DNA_pol_Y-fam_lit_finger_sf"/>
</dbReference>
<dbReference type="InterPro" id="IPR043128">
    <property type="entry name" value="Rev_trsase/Diguanyl_cyclase"/>
</dbReference>
<comment type="catalytic activity">
    <reaction evidence="2">
        <text>DNA(n) + a 2'-deoxyribonucleoside 5'-triphosphate = DNA(n+1) + diphosphate</text>
        <dbReference type="Rhea" id="RHEA:22508"/>
        <dbReference type="Rhea" id="RHEA-COMP:17339"/>
        <dbReference type="Rhea" id="RHEA-COMP:17340"/>
        <dbReference type="ChEBI" id="CHEBI:33019"/>
        <dbReference type="ChEBI" id="CHEBI:61560"/>
        <dbReference type="ChEBI" id="CHEBI:173112"/>
        <dbReference type="EC" id="2.7.7.7"/>
    </reaction>
</comment>
<evidence type="ECO:0000259" key="3">
    <source>
        <dbReference type="PROSITE" id="PS50173"/>
    </source>
</evidence>
<reference evidence="5" key="1">
    <citation type="submission" date="2017-09" db="EMBL/GenBank/DDBJ databases">
        <title>Depth-based differentiation of microbial function through sediment-hosted aquifers and enrichment of novel symbionts in the deep terrestrial subsurface.</title>
        <authorList>
            <person name="Probst A.J."/>
            <person name="Ladd B."/>
            <person name="Jarett J.K."/>
            <person name="Geller-Mcgrath D.E."/>
            <person name="Sieber C.M.K."/>
            <person name="Emerson J.B."/>
            <person name="Anantharaman K."/>
            <person name="Thomas B.C."/>
            <person name="Malmstrom R."/>
            <person name="Stieglmeier M."/>
            <person name="Klingl A."/>
            <person name="Woyke T."/>
            <person name="Ryan C.M."/>
            <person name="Banfield J.F."/>
        </authorList>
    </citation>
    <scope>NUCLEOTIDE SEQUENCE [LARGE SCALE GENOMIC DNA]</scope>
</reference>
<dbReference type="EMBL" id="PFBJ01000006">
    <property type="protein sequence ID" value="PIT91253.1"/>
    <property type="molecule type" value="Genomic_DNA"/>
</dbReference>
<feature type="domain" description="UmuC" evidence="3">
    <location>
        <begin position="4"/>
        <end position="195"/>
    </location>
</feature>
<dbReference type="PANTHER" id="PTHR11076:SF33">
    <property type="entry name" value="DNA POLYMERASE KAPPA"/>
    <property type="match status" value="1"/>
</dbReference>
<protein>
    <recommendedName>
        <fullName evidence="2">DNA polymerase IV</fullName>
        <shortName evidence="2">Pol IV</shortName>
        <ecNumber evidence="2">2.7.7.7</ecNumber>
    </recommendedName>
</protein>
<keyword evidence="2" id="KW-0460">Magnesium</keyword>
<dbReference type="Proteomes" id="UP000228809">
    <property type="component" value="Unassembled WGS sequence"/>
</dbReference>
<dbReference type="InterPro" id="IPR043502">
    <property type="entry name" value="DNA/RNA_pol_sf"/>
</dbReference>
<dbReference type="InterPro" id="IPR017961">
    <property type="entry name" value="DNA_pol_Y-fam_little_finger"/>
</dbReference>
<dbReference type="GO" id="GO:0006261">
    <property type="term" value="P:DNA-templated DNA replication"/>
    <property type="evidence" value="ECO:0007669"/>
    <property type="project" value="UniProtKB-UniRule"/>
</dbReference>
<dbReference type="PANTHER" id="PTHR11076">
    <property type="entry name" value="DNA REPAIR POLYMERASE UMUC / TRANSFERASE FAMILY MEMBER"/>
    <property type="match status" value="1"/>
</dbReference>
<feature type="binding site" evidence="2">
    <location>
        <position position="8"/>
    </location>
    <ligand>
        <name>Mg(2+)</name>
        <dbReference type="ChEBI" id="CHEBI:18420"/>
    </ligand>
</feature>
<dbReference type="Gene3D" id="3.40.1170.60">
    <property type="match status" value="1"/>
</dbReference>
<keyword evidence="2" id="KW-0239">DNA-directed DNA polymerase</keyword>
<keyword evidence="2" id="KW-0238">DNA-binding</keyword>
<feature type="binding site" evidence="2">
    <location>
        <position position="114"/>
    </location>
    <ligand>
        <name>Mg(2+)</name>
        <dbReference type="ChEBI" id="CHEBI:18420"/>
    </ligand>
</feature>
<name>A0A2M6WEQ8_9BACT</name>
<dbReference type="GO" id="GO:0005737">
    <property type="term" value="C:cytoplasm"/>
    <property type="evidence" value="ECO:0007669"/>
    <property type="project" value="UniProtKB-SubCell"/>
</dbReference>
<dbReference type="SUPFAM" id="SSF56672">
    <property type="entry name" value="DNA/RNA polymerases"/>
    <property type="match status" value="1"/>
</dbReference>
<dbReference type="AlphaFoldDB" id="A0A2M6WEQ8"/>
<dbReference type="HAMAP" id="MF_01113">
    <property type="entry name" value="DNApol_IV"/>
    <property type="match status" value="1"/>
</dbReference>
<keyword evidence="2" id="KW-0227">DNA damage</keyword>
<gene>
    <name evidence="2" type="primary">dinB</name>
    <name evidence="4" type="ORF">COU17_01335</name>
</gene>
<dbReference type="PROSITE" id="PS50173">
    <property type="entry name" value="UMUC"/>
    <property type="match status" value="1"/>
</dbReference>
<dbReference type="GO" id="GO:0003887">
    <property type="term" value="F:DNA-directed DNA polymerase activity"/>
    <property type="evidence" value="ECO:0007669"/>
    <property type="project" value="UniProtKB-UniRule"/>
</dbReference>
<dbReference type="EC" id="2.7.7.7" evidence="2"/>
<evidence type="ECO:0000256" key="1">
    <source>
        <dbReference type="ARBA" id="ARBA00010945"/>
    </source>
</evidence>
<dbReference type="InterPro" id="IPR022880">
    <property type="entry name" value="DNApol_IV"/>
</dbReference>
<keyword evidence="2" id="KW-0963">Cytoplasm</keyword>
<comment type="similarity">
    <text evidence="1 2">Belongs to the DNA polymerase type-Y family.</text>
</comment>
<sequence>MRIVGHIDLDAFFASVEERDKPYLRGLPVVVGADPKGGAGRGVVSTANYAARKYGIRSALPIKTAWRLSEEAKARGERACAFIAPSFSRYRPASKAIFDIVAQYTPCFEQSSIDEAYLDLSHLRTYTKAREEMEKMKREIRRKTKLSSSIGIGPSKLVAKIASDVDKPNGLTVVRPKDVEKFLGSMPVRAIPGIGPKAAAVLQKIGVEKVADARMYSWEELEKHFGKWGFVLYERVRGIDEREVLAEPEDAKSIGKHKTFAEDMLNFNAIVAELRRMSASLIRSLSKKGFVGFRTVVLTVRFADFTTRTRSVTSALPMASERELNAKMMKLLLPFFEGKENPQKKKIRLVGLRIEKLL</sequence>
<feature type="active site" evidence="2">
    <location>
        <position position="115"/>
    </location>
</feature>
<dbReference type="Pfam" id="PF11799">
    <property type="entry name" value="IMS_C"/>
    <property type="match status" value="1"/>
</dbReference>
<dbReference type="InterPro" id="IPR024728">
    <property type="entry name" value="PolY_HhH_motif"/>
</dbReference>
<keyword evidence="2" id="KW-0548">Nucleotidyltransferase</keyword>
<keyword evidence="2" id="KW-0808">Transferase</keyword>
<keyword evidence="2" id="KW-0479">Metal-binding</keyword>
<dbReference type="GO" id="GO:0006281">
    <property type="term" value="P:DNA repair"/>
    <property type="evidence" value="ECO:0007669"/>
    <property type="project" value="UniProtKB-UniRule"/>
</dbReference>
<dbReference type="Gene3D" id="1.10.150.20">
    <property type="entry name" value="5' to 3' exonuclease, C-terminal subdomain"/>
    <property type="match status" value="1"/>
</dbReference>
<keyword evidence="2" id="KW-0235">DNA replication</keyword>
<evidence type="ECO:0000313" key="5">
    <source>
        <dbReference type="Proteomes" id="UP000228809"/>
    </source>
</evidence>
<proteinExistence type="inferred from homology"/>